<sequence length="287" mass="31540">MSLLAVLLLSQSRGRGGLRRSYLTRRELESPLGHYAGMYIDRGVSTIETYLHLSMLLVCVNRRTCGHSARYPSVIGKVHTLANALVVLSPTAEDGETEARISVGQVNTTPSLVTELGMVLAGWVSLIPCVATVASPWQVFEGGGGVEALCAGNQRAPPGNRSIDPEVVIVSRRLSVAADRQTWLECRSSARHRFVYERLPALKERVEEGGEESCGNVRRRGSGRSERVCCSENFRAALPWQRDPCRDGKFVYYPSGDTFAPFPGCATELVQYLGTELCETKHWKLAI</sequence>
<protein>
    <submittedName>
        <fullName evidence="1">Uncharacterized protein</fullName>
    </submittedName>
</protein>
<proteinExistence type="predicted"/>
<dbReference type="AlphaFoldDB" id="A0A7R9C9I1"/>
<gene>
    <name evidence="1" type="ORF">TCEB3V08_LOCUS267</name>
</gene>
<reference evidence="1" key="1">
    <citation type="submission" date="2020-11" db="EMBL/GenBank/DDBJ databases">
        <authorList>
            <person name="Tran Van P."/>
        </authorList>
    </citation>
    <scope>NUCLEOTIDE SEQUENCE</scope>
</reference>
<evidence type="ECO:0000313" key="1">
    <source>
        <dbReference type="EMBL" id="CAD7392233.1"/>
    </source>
</evidence>
<name>A0A7R9C9I1_TIMCR</name>
<dbReference type="EMBL" id="OC316511">
    <property type="protein sequence ID" value="CAD7392233.1"/>
    <property type="molecule type" value="Genomic_DNA"/>
</dbReference>
<organism evidence="1">
    <name type="scientific">Timema cristinae</name>
    <name type="common">Walking stick</name>
    <dbReference type="NCBI Taxonomy" id="61476"/>
    <lineage>
        <taxon>Eukaryota</taxon>
        <taxon>Metazoa</taxon>
        <taxon>Ecdysozoa</taxon>
        <taxon>Arthropoda</taxon>
        <taxon>Hexapoda</taxon>
        <taxon>Insecta</taxon>
        <taxon>Pterygota</taxon>
        <taxon>Neoptera</taxon>
        <taxon>Polyneoptera</taxon>
        <taxon>Phasmatodea</taxon>
        <taxon>Timematodea</taxon>
        <taxon>Timematoidea</taxon>
        <taxon>Timematidae</taxon>
        <taxon>Timema</taxon>
    </lineage>
</organism>
<accession>A0A7R9C9I1</accession>